<evidence type="ECO:0008006" key="4">
    <source>
        <dbReference type="Google" id="ProtNLM"/>
    </source>
</evidence>
<dbReference type="InterPro" id="IPR007268">
    <property type="entry name" value="Rad9/Ddc1"/>
</dbReference>
<accession>A0A9P0GL28</accession>
<organism evidence="2 3">
    <name type="scientific">Phyllotreta striolata</name>
    <name type="common">Striped flea beetle</name>
    <name type="synonym">Crioceris striolata</name>
    <dbReference type="NCBI Taxonomy" id="444603"/>
    <lineage>
        <taxon>Eukaryota</taxon>
        <taxon>Metazoa</taxon>
        <taxon>Ecdysozoa</taxon>
        <taxon>Arthropoda</taxon>
        <taxon>Hexapoda</taxon>
        <taxon>Insecta</taxon>
        <taxon>Pterygota</taxon>
        <taxon>Neoptera</taxon>
        <taxon>Endopterygota</taxon>
        <taxon>Coleoptera</taxon>
        <taxon>Polyphaga</taxon>
        <taxon>Cucujiformia</taxon>
        <taxon>Chrysomeloidea</taxon>
        <taxon>Chrysomelidae</taxon>
        <taxon>Galerucinae</taxon>
        <taxon>Alticini</taxon>
        <taxon>Phyllotreta</taxon>
    </lineage>
</organism>
<sequence length="408" mass="46305">MNCIIPGQNLKVFAKALYTLGKIGDNLFVEVSKKQLKLITMNSRKTVCSQCNLLDTFFSNYEINENDLDSTGTMSCKIQMKFLLPLFKGTHLEKKFDYVKIEFTKHSDYIVFRMKYKCDEILMTHNLRLMDTETLTIGISPDTGCNTIGTTSAFCNQLLGMFSNLDNEILFEISTNKAVVRNYFVGEPVKSKTVRSQVNLSGTEFTMYSINEETVINFSLKPFRTAVNFAESFTLNLTLNFERGDKPLSIIIKNPTFELYFFIATSNPQSDNQKANSTNSIPTKVTQTNNTDISEEDRQVLLNENWEEGFNSESFDRIPHKITNSNSTSKNNQFVDIVEEALPRKRSLLDDENANVMEQDGESEEFNGFSLSQNSKTKRVKLVLGRCFEDSFSSQTLGNVLAPNSDSE</sequence>
<reference evidence="2" key="1">
    <citation type="submission" date="2022-01" db="EMBL/GenBank/DDBJ databases">
        <authorList>
            <person name="King R."/>
        </authorList>
    </citation>
    <scope>NUCLEOTIDE SEQUENCE</scope>
</reference>
<dbReference type="GO" id="GO:0031573">
    <property type="term" value="P:mitotic intra-S DNA damage checkpoint signaling"/>
    <property type="evidence" value="ECO:0007669"/>
    <property type="project" value="TreeGrafter"/>
</dbReference>
<proteinExistence type="predicted"/>
<dbReference type="InterPro" id="IPR046938">
    <property type="entry name" value="DNA_clamp_sf"/>
</dbReference>
<evidence type="ECO:0000256" key="1">
    <source>
        <dbReference type="SAM" id="MobiDB-lite"/>
    </source>
</evidence>
<dbReference type="Proteomes" id="UP001153712">
    <property type="component" value="Chromosome 1"/>
</dbReference>
<dbReference type="SUPFAM" id="SSF55979">
    <property type="entry name" value="DNA clamp"/>
    <property type="match status" value="1"/>
</dbReference>
<evidence type="ECO:0000313" key="2">
    <source>
        <dbReference type="EMBL" id="CAH1141275.1"/>
    </source>
</evidence>
<dbReference type="Pfam" id="PF04139">
    <property type="entry name" value="Rad9"/>
    <property type="match status" value="1"/>
</dbReference>
<evidence type="ECO:0000313" key="3">
    <source>
        <dbReference type="Proteomes" id="UP001153712"/>
    </source>
</evidence>
<dbReference type="PANTHER" id="PTHR15237:SF0">
    <property type="entry name" value="CELL CYCLE CHECKPOINT CONTROL PROTEIN"/>
    <property type="match status" value="1"/>
</dbReference>
<dbReference type="AlphaFoldDB" id="A0A9P0GL28"/>
<dbReference type="PANTHER" id="PTHR15237">
    <property type="entry name" value="DNA REPAIR PROTEIN RAD9"/>
    <property type="match status" value="1"/>
</dbReference>
<dbReference type="GO" id="GO:0000076">
    <property type="term" value="P:DNA replication checkpoint signaling"/>
    <property type="evidence" value="ECO:0007669"/>
    <property type="project" value="TreeGrafter"/>
</dbReference>
<dbReference type="OrthoDB" id="60092at2759"/>
<dbReference type="GO" id="GO:0030896">
    <property type="term" value="C:checkpoint clamp complex"/>
    <property type="evidence" value="ECO:0007669"/>
    <property type="project" value="InterPro"/>
</dbReference>
<dbReference type="Gene3D" id="3.70.10.10">
    <property type="match status" value="1"/>
</dbReference>
<dbReference type="GO" id="GO:0071479">
    <property type="term" value="P:cellular response to ionizing radiation"/>
    <property type="evidence" value="ECO:0007669"/>
    <property type="project" value="TreeGrafter"/>
</dbReference>
<feature type="region of interest" description="Disordered" evidence="1">
    <location>
        <begin position="269"/>
        <end position="289"/>
    </location>
</feature>
<keyword evidence="3" id="KW-1185">Reference proteome</keyword>
<dbReference type="GO" id="GO:0006281">
    <property type="term" value="P:DNA repair"/>
    <property type="evidence" value="ECO:0007669"/>
    <property type="project" value="TreeGrafter"/>
</dbReference>
<protein>
    <recommendedName>
        <fullName evidence="4">Cell cycle checkpoint control protein</fullName>
    </recommendedName>
</protein>
<dbReference type="EMBL" id="OU900094">
    <property type="protein sequence ID" value="CAH1141275.1"/>
    <property type="molecule type" value="Genomic_DNA"/>
</dbReference>
<gene>
    <name evidence="2" type="ORF">PHYEVI_LOCUS913</name>
</gene>
<name>A0A9P0GL28_PHYSR</name>